<comment type="caution">
    <text evidence="2">The sequence shown here is derived from an EMBL/GenBank/DDBJ whole genome shotgun (WGS) entry which is preliminary data.</text>
</comment>
<evidence type="ECO:0000259" key="1">
    <source>
        <dbReference type="Pfam" id="PF12680"/>
    </source>
</evidence>
<accession>A0A2S6GS23</accession>
<dbReference type="AlphaFoldDB" id="A0A2S6GS23"/>
<gene>
    <name evidence="2" type="ORF">CLV40_106288</name>
</gene>
<dbReference type="SUPFAM" id="SSF54427">
    <property type="entry name" value="NTF2-like"/>
    <property type="match status" value="1"/>
</dbReference>
<dbReference type="EMBL" id="PTIX01000006">
    <property type="protein sequence ID" value="PPK68055.1"/>
    <property type="molecule type" value="Genomic_DNA"/>
</dbReference>
<organism evidence="2 3">
    <name type="scientific">Actinokineospora auranticolor</name>
    <dbReference type="NCBI Taxonomy" id="155976"/>
    <lineage>
        <taxon>Bacteria</taxon>
        <taxon>Bacillati</taxon>
        <taxon>Actinomycetota</taxon>
        <taxon>Actinomycetes</taxon>
        <taxon>Pseudonocardiales</taxon>
        <taxon>Pseudonocardiaceae</taxon>
        <taxon>Actinokineospora</taxon>
    </lineage>
</organism>
<dbReference type="InterPro" id="IPR032710">
    <property type="entry name" value="NTF2-like_dom_sf"/>
</dbReference>
<sequence length="120" mass="12679">MSDLIDLVDRYIGVWNTADTDARRAAVADLWAEGGTLTDPLVDLTGHDQITDGIGAALAQFPGHVVRLLGAADAHHGTVRFRWELVPTGGGQSVVEGSDVAVAEHGRFTAVYGFLDKVPA</sequence>
<proteinExistence type="predicted"/>
<feature type="domain" description="SnoaL-like" evidence="1">
    <location>
        <begin position="8"/>
        <end position="110"/>
    </location>
</feature>
<dbReference type="RefSeq" id="WP_104479322.1">
    <property type="nucleotide sequence ID" value="NZ_CP154825.1"/>
</dbReference>
<dbReference type="InterPro" id="IPR037401">
    <property type="entry name" value="SnoaL-like"/>
</dbReference>
<dbReference type="OrthoDB" id="9808719at2"/>
<name>A0A2S6GS23_9PSEU</name>
<reference evidence="2 3" key="1">
    <citation type="submission" date="2018-02" db="EMBL/GenBank/DDBJ databases">
        <title>Genomic Encyclopedia of Archaeal and Bacterial Type Strains, Phase II (KMG-II): from individual species to whole genera.</title>
        <authorList>
            <person name="Goeker M."/>
        </authorList>
    </citation>
    <scope>NUCLEOTIDE SEQUENCE [LARGE SCALE GENOMIC DNA]</scope>
    <source>
        <strain evidence="2 3">YU 961-1</strain>
    </source>
</reference>
<dbReference type="Gene3D" id="3.10.450.50">
    <property type="match status" value="1"/>
</dbReference>
<dbReference type="Pfam" id="PF12680">
    <property type="entry name" value="SnoaL_2"/>
    <property type="match status" value="1"/>
</dbReference>
<evidence type="ECO:0000313" key="2">
    <source>
        <dbReference type="EMBL" id="PPK68055.1"/>
    </source>
</evidence>
<dbReference type="Proteomes" id="UP000239203">
    <property type="component" value="Unassembled WGS sequence"/>
</dbReference>
<protein>
    <submittedName>
        <fullName evidence="2">SnoaL-like protein</fullName>
    </submittedName>
</protein>
<keyword evidence="3" id="KW-1185">Reference proteome</keyword>
<evidence type="ECO:0000313" key="3">
    <source>
        <dbReference type="Proteomes" id="UP000239203"/>
    </source>
</evidence>